<sequence length="445" mass="48842">MLSKSLVASVLAIASAIVPVTAAPRTKQYTAANVARTNAADNLPNGFINLVYYHDRSIEERKFRASQMTVDKLTHVNYAFLQPYQNGSVIPGNLQNDVIEPLIEGETQPYTYEENGVIKYNALGCVKDLFMLKQNNRYLKTLISIGGWDWSGNFSIIAADEAKVEIFVTESVKYMADWGFDGVDIDWEYPQNKEESVNFISLLKRMRKALDDYAAAVTPGYRYLLTIAAPAGPANIQQLDMKSLGEILDFINLMAYDYAGSWSSKSGFMANVYPSKSTPAATDVNTEAAVNAYLDGGVPANKLILGMPVYGRGFENTEGIGMPFEGIGPGTWEPGAYDYKALPFEGAKEVFDEETLGHYSYDPVKKQLISYDTPQVVTRKVEYLSSKGLGGSMFWEASADKLGEGSLIGASYSALEKTAGSPSCSENQLYYPNSMYSNIATGFMA</sequence>
<dbReference type="EC" id="3.2.1.14" evidence="4"/>
<dbReference type="InterPro" id="IPR011583">
    <property type="entry name" value="Chitinase_II/V-like_cat"/>
</dbReference>
<evidence type="ECO:0000259" key="13">
    <source>
        <dbReference type="PROSITE" id="PS51910"/>
    </source>
</evidence>
<evidence type="ECO:0000313" key="14">
    <source>
        <dbReference type="EMBL" id="KAL1887213.1"/>
    </source>
</evidence>
<dbReference type="PROSITE" id="PS51910">
    <property type="entry name" value="GH18_2"/>
    <property type="match status" value="1"/>
</dbReference>
<evidence type="ECO:0000256" key="8">
    <source>
        <dbReference type="ARBA" id="ARBA00023277"/>
    </source>
</evidence>
<evidence type="ECO:0000256" key="9">
    <source>
        <dbReference type="ARBA" id="ARBA00023295"/>
    </source>
</evidence>
<keyword evidence="10" id="KW-0624">Polysaccharide degradation</keyword>
<comment type="caution">
    <text evidence="14">The sequence shown here is derived from an EMBL/GenBank/DDBJ whole genome shotgun (WGS) entry which is preliminary data.</text>
</comment>
<keyword evidence="5" id="KW-0964">Secreted</keyword>
<dbReference type="Proteomes" id="UP001583280">
    <property type="component" value="Unassembled WGS sequence"/>
</dbReference>
<feature type="chain" id="PRO_5047208302" description="chitinase" evidence="12">
    <location>
        <begin position="23"/>
        <end position="445"/>
    </location>
</feature>
<keyword evidence="12" id="KW-0732">Signal</keyword>
<name>A0ABR3YFW5_9PEZI</name>
<evidence type="ECO:0000256" key="11">
    <source>
        <dbReference type="RuleBase" id="RU000489"/>
    </source>
</evidence>
<dbReference type="InterPro" id="IPR001223">
    <property type="entry name" value="Glyco_hydro18_cat"/>
</dbReference>
<dbReference type="Gene3D" id="3.20.20.80">
    <property type="entry name" value="Glycosidases"/>
    <property type="match status" value="1"/>
</dbReference>
<evidence type="ECO:0000256" key="5">
    <source>
        <dbReference type="ARBA" id="ARBA00022525"/>
    </source>
</evidence>
<evidence type="ECO:0000256" key="10">
    <source>
        <dbReference type="ARBA" id="ARBA00023326"/>
    </source>
</evidence>
<accession>A0ABR3YFW5</accession>
<evidence type="ECO:0000256" key="12">
    <source>
        <dbReference type="SAM" id="SignalP"/>
    </source>
</evidence>
<keyword evidence="6 11" id="KW-0378">Hydrolase</keyword>
<dbReference type="InterPro" id="IPR050314">
    <property type="entry name" value="Glycosyl_Hydrlase_18"/>
</dbReference>
<feature type="signal peptide" evidence="12">
    <location>
        <begin position="1"/>
        <end position="22"/>
    </location>
</feature>
<evidence type="ECO:0000256" key="6">
    <source>
        <dbReference type="ARBA" id="ARBA00022801"/>
    </source>
</evidence>
<proteinExistence type="inferred from homology"/>
<keyword evidence="8" id="KW-0119">Carbohydrate metabolism</keyword>
<protein>
    <recommendedName>
        <fullName evidence="4">chitinase</fullName>
        <ecNumber evidence="4">3.2.1.14</ecNumber>
    </recommendedName>
</protein>
<organism evidence="14 15">
    <name type="scientific">Ceratocystis pirilliformis</name>
    <dbReference type="NCBI Taxonomy" id="259994"/>
    <lineage>
        <taxon>Eukaryota</taxon>
        <taxon>Fungi</taxon>
        <taxon>Dikarya</taxon>
        <taxon>Ascomycota</taxon>
        <taxon>Pezizomycotina</taxon>
        <taxon>Sordariomycetes</taxon>
        <taxon>Hypocreomycetidae</taxon>
        <taxon>Microascales</taxon>
        <taxon>Ceratocystidaceae</taxon>
        <taxon>Ceratocystis</taxon>
    </lineage>
</organism>
<evidence type="ECO:0000256" key="1">
    <source>
        <dbReference type="ARBA" id="ARBA00000822"/>
    </source>
</evidence>
<evidence type="ECO:0000313" key="15">
    <source>
        <dbReference type="Proteomes" id="UP001583280"/>
    </source>
</evidence>
<dbReference type="PANTHER" id="PTHR11177">
    <property type="entry name" value="CHITINASE"/>
    <property type="match status" value="1"/>
</dbReference>
<dbReference type="SUPFAM" id="SSF51445">
    <property type="entry name" value="(Trans)glycosidases"/>
    <property type="match status" value="1"/>
</dbReference>
<dbReference type="Gene3D" id="3.10.50.10">
    <property type="match status" value="1"/>
</dbReference>
<dbReference type="PROSITE" id="PS01095">
    <property type="entry name" value="GH18_1"/>
    <property type="match status" value="1"/>
</dbReference>
<dbReference type="SMART" id="SM00636">
    <property type="entry name" value="Glyco_18"/>
    <property type="match status" value="1"/>
</dbReference>
<keyword evidence="7" id="KW-0146">Chitin degradation</keyword>
<keyword evidence="9 11" id="KW-0326">Glycosidase</keyword>
<evidence type="ECO:0000256" key="3">
    <source>
        <dbReference type="ARBA" id="ARBA00008682"/>
    </source>
</evidence>
<comment type="subcellular location">
    <subcellularLocation>
        <location evidence="2">Secreted</location>
    </subcellularLocation>
</comment>
<reference evidence="14 15" key="1">
    <citation type="journal article" date="2024" name="IMA Fungus">
        <title>IMA Genome - F19 : A genome assembly and annotation guide to empower mycologists, including annotated draft genome sequences of Ceratocystis pirilliformis, Diaporthe australafricana, Fusarium ophioides, Paecilomyces lecythidis, and Sporothrix stenoceras.</title>
        <authorList>
            <person name="Aylward J."/>
            <person name="Wilson A.M."/>
            <person name="Visagie C.M."/>
            <person name="Spraker J."/>
            <person name="Barnes I."/>
            <person name="Buitendag C."/>
            <person name="Ceriani C."/>
            <person name="Del Mar Angel L."/>
            <person name="du Plessis D."/>
            <person name="Fuchs T."/>
            <person name="Gasser K."/>
            <person name="Kramer D."/>
            <person name="Li W."/>
            <person name="Munsamy K."/>
            <person name="Piso A."/>
            <person name="Price J.L."/>
            <person name="Sonnekus B."/>
            <person name="Thomas C."/>
            <person name="van der Nest A."/>
            <person name="van Dijk A."/>
            <person name="van Heerden A."/>
            <person name="van Vuuren N."/>
            <person name="Yilmaz N."/>
            <person name="Duong T.A."/>
            <person name="van der Merwe N.A."/>
            <person name="Wingfield M.J."/>
            <person name="Wingfield B.D."/>
        </authorList>
    </citation>
    <scope>NUCLEOTIDE SEQUENCE [LARGE SCALE GENOMIC DNA]</scope>
    <source>
        <strain evidence="14 15">CMW 12675</strain>
    </source>
</reference>
<comment type="similarity">
    <text evidence="3">Belongs to the glycosyl hydrolase 18 family. Chitinase class V subfamily.</text>
</comment>
<evidence type="ECO:0000256" key="4">
    <source>
        <dbReference type="ARBA" id="ARBA00012729"/>
    </source>
</evidence>
<keyword evidence="15" id="KW-1185">Reference proteome</keyword>
<feature type="domain" description="GH18" evidence="13">
    <location>
        <begin position="47"/>
        <end position="418"/>
    </location>
</feature>
<dbReference type="EMBL" id="JAWDJO010000341">
    <property type="protein sequence ID" value="KAL1887213.1"/>
    <property type="molecule type" value="Genomic_DNA"/>
</dbReference>
<gene>
    <name evidence="14" type="primary">CHT4_3</name>
    <name evidence="14" type="ORF">Cpir12675_006649</name>
</gene>
<comment type="catalytic activity">
    <reaction evidence="1">
        <text>Random endo-hydrolysis of N-acetyl-beta-D-glucosaminide (1-&gt;4)-beta-linkages in chitin and chitodextrins.</text>
        <dbReference type="EC" id="3.2.1.14"/>
    </reaction>
</comment>
<evidence type="ECO:0000256" key="2">
    <source>
        <dbReference type="ARBA" id="ARBA00004613"/>
    </source>
</evidence>
<dbReference type="PANTHER" id="PTHR11177:SF317">
    <property type="entry name" value="CHITINASE 12-RELATED"/>
    <property type="match status" value="1"/>
</dbReference>
<dbReference type="InterPro" id="IPR001579">
    <property type="entry name" value="Glyco_hydro_18_chit_AS"/>
</dbReference>
<dbReference type="SUPFAM" id="SSF54556">
    <property type="entry name" value="Chitinase insertion domain"/>
    <property type="match status" value="1"/>
</dbReference>
<evidence type="ECO:0000256" key="7">
    <source>
        <dbReference type="ARBA" id="ARBA00023024"/>
    </source>
</evidence>
<dbReference type="GO" id="GO:0008843">
    <property type="term" value="F:endochitinase activity"/>
    <property type="evidence" value="ECO:0007669"/>
    <property type="project" value="UniProtKB-EC"/>
</dbReference>
<dbReference type="Pfam" id="PF00704">
    <property type="entry name" value="Glyco_hydro_18"/>
    <property type="match status" value="1"/>
</dbReference>
<dbReference type="InterPro" id="IPR017853">
    <property type="entry name" value="GH"/>
</dbReference>
<dbReference type="CDD" id="cd06548">
    <property type="entry name" value="GH18_chitinase"/>
    <property type="match status" value="1"/>
</dbReference>
<dbReference type="InterPro" id="IPR029070">
    <property type="entry name" value="Chitinase_insertion_sf"/>
</dbReference>